<keyword evidence="6" id="KW-0282">Flagellum</keyword>
<evidence type="ECO:0000256" key="5">
    <source>
        <dbReference type="NCBIfam" id="TIGR00205"/>
    </source>
</evidence>
<dbReference type="HAMAP" id="MF_00724">
    <property type="entry name" value="FliE"/>
    <property type="match status" value="1"/>
</dbReference>
<reference evidence="7" key="1">
    <citation type="journal article" date="2019" name="Int. J. Syst. Evol. Microbiol.">
        <title>The Global Catalogue of Microorganisms (GCM) 10K type strain sequencing project: providing services to taxonomists for standard genome sequencing and annotation.</title>
        <authorList>
            <consortium name="The Broad Institute Genomics Platform"/>
            <consortium name="The Broad Institute Genome Sequencing Center for Infectious Disease"/>
            <person name="Wu L."/>
            <person name="Ma J."/>
        </authorList>
    </citation>
    <scope>NUCLEOTIDE SEQUENCE [LARGE SCALE GENOMIC DNA]</scope>
    <source>
        <strain evidence="7">KCTC 33576</strain>
    </source>
</reference>
<name>A0ABW5XL94_9MICO</name>
<organism evidence="6 7">
    <name type="scientific">Populibacterium corticicola</name>
    <dbReference type="NCBI Taxonomy" id="1812826"/>
    <lineage>
        <taxon>Bacteria</taxon>
        <taxon>Bacillati</taxon>
        <taxon>Actinomycetota</taxon>
        <taxon>Actinomycetes</taxon>
        <taxon>Micrococcales</taxon>
        <taxon>Jonesiaceae</taxon>
        <taxon>Populibacterium</taxon>
    </lineage>
</organism>
<dbReference type="PRINTS" id="PR01006">
    <property type="entry name" value="FLGHOOKFLIE"/>
</dbReference>
<sequence>MSISGIEAIGSSMTDLLGGINPTLASQANATGYLPVQATAAAAATESTFAATLTGAVNNIQQKQEVSADLAIKAVTGDLDDIHDYTIAATESAVTLELTTAIRNKAVDAFNEIMRMQV</sequence>
<dbReference type="InterPro" id="IPR001624">
    <property type="entry name" value="FliE"/>
</dbReference>
<evidence type="ECO:0000256" key="1">
    <source>
        <dbReference type="ARBA" id="ARBA00004117"/>
    </source>
</evidence>
<dbReference type="NCBIfam" id="TIGR00205">
    <property type="entry name" value="fliE"/>
    <property type="match status" value="1"/>
</dbReference>
<keyword evidence="6" id="KW-0969">Cilium</keyword>
<protein>
    <recommendedName>
        <fullName evidence="4 5">Flagellar hook-basal body complex protein FliE</fullName>
    </recommendedName>
</protein>
<evidence type="ECO:0000256" key="4">
    <source>
        <dbReference type="HAMAP-Rule" id="MF_00724"/>
    </source>
</evidence>
<evidence type="ECO:0000256" key="3">
    <source>
        <dbReference type="ARBA" id="ARBA00023143"/>
    </source>
</evidence>
<dbReference type="PANTHER" id="PTHR34653">
    <property type="match status" value="1"/>
</dbReference>
<evidence type="ECO:0000313" key="6">
    <source>
        <dbReference type="EMBL" id="MFD2841659.1"/>
    </source>
</evidence>
<keyword evidence="7" id="KW-1185">Reference proteome</keyword>
<proteinExistence type="inferred from homology"/>
<comment type="subcellular location">
    <subcellularLocation>
        <location evidence="1 4">Bacterial flagellum basal body</location>
    </subcellularLocation>
</comment>
<dbReference type="RefSeq" id="WP_377467901.1">
    <property type="nucleotide sequence ID" value="NZ_JBHUOP010000008.1"/>
</dbReference>
<comment type="similarity">
    <text evidence="2 4">Belongs to the FliE family.</text>
</comment>
<dbReference type="Proteomes" id="UP001597391">
    <property type="component" value="Unassembled WGS sequence"/>
</dbReference>
<keyword evidence="3 4" id="KW-0975">Bacterial flagellum</keyword>
<accession>A0ABW5XL94</accession>
<dbReference type="PANTHER" id="PTHR34653:SF1">
    <property type="entry name" value="FLAGELLAR HOOK-BASAL BODY COMPLEX PROTEIN FLIE"/>
    <property type="match status" value="1"/>
</dbReference>
<dbReference type="Pfam" id="PF02049">
    <property type="entry name" value="FliE"/>
    <property type="match status" value="1"/>
</dbReference>
<dbReference type="EMBL" id="JBHUOP010000008">
    <property type="protein sequence ID" value="MFD2841659.1"/>
    <property type="molecule type" value="Genomic_DNA"/>
</dbReference>
<gene>
    <name evidence="4 6" type="primary">fliE</name>
    <name evidence="6" type="ORF">ACFSYH_13920</name>
</gene>
<comment type="caution">
    <text evidence="6">The sequence shown here is derived from an EMBL/GenBank/DDBJ whole genome shotgun (WGS) entry which is preliminary data.</text>
</comment>
<evidence type="ECO:0000313" key="7">
    <source>
        <dbReference type="Proteomes" id="UP001597391"/>
    </source>
</evidence>
<evidence type="ECO:0000256" key="2">
    <source>
        <dbReference type="ARBA" id="ARBA00009272"/>
    </source>
</evidence>
<keyword evidence="6" id="KW-0966">Cell projection</keyword>